<dbReference type="InterPro" id="IPR051124">
    <property type="entry name" value="Phosphate_Transport_Permease"/>
</dbReference>
<evidence type="ECO:0000256" key="4">
    <source>
        <dbReference type="ARBA" id="ARBA00022475"/>
    </source>
</evidence>
<dbReference type="GO" id="GO:0005315">
    <property type="term" value="F:phosphate transmembrane transporter activity"/>
    <property type="evidence" value="ECO:0007669"/>
    <property type="project" value="InterPro"/>
</dbReference>
<dbReference type="GO" id="GO:0006817">
    <property type="term" value="P:phosphate ion transport"/>
    <property type="evidence" value="ECO:0007669"/>
    <property type="project" value="UniProtKB-KW"/>
</dbReference>
<comment type="subcellular location">
    <subcellularLocation>
        <location evidence="1 8">Cell membrane</location>
        <topology evidence="1 8">Multi-pass membrane protein</topology>
    </subcellularLocation>
</comment>
<protein>
    <recommendedName>
        <fullName evidence="9">Phosphate transport system permease protein</fullName>
    </recommendedName>
</protein>
<evidence type="ECO:0000256" key="5">
    <source>
        <dbReference type="ARBA" id="ARBA00022692"/>
    </source>
</evidence>
<keyword evidence="7 8" id="KW-0472">Membrane</keyword>
<proteinExistence type="inferred from homology"/>
<keyword evidence="6 8" id="KW-1133">Transmembrane helix</keyword>
<evidence type="ECO:0000313" key="12">
    <source>
        <dbReference type="Proteomes" id="UP001317532"/>
    </source>
</evidence>
<dbReference type="AlphaFoldDB" id="A0AAN2C9W8"/>
<evidence type="ECO:0000313" key="11">
    <source>
        <dbReference type="EMBL" id="BDE06990.1"/>
    </source>
</evidence>
<feature type="transmembrane region" description="Helical" evidence="8">
    <location>
        <begin position="151"/>
        <end position="169"/>
    </location>
</feature>
<feature type="transmembrane region" description="Helical" evidence="8">
    <location>
        <begin position="199"/>
        <end position="220"/>
    </location>
</feature>
<feature type="transmembrane region" description="Helical" evidence="8">
    <location>
        <begin position="267"/>
        <end position="290"/>
    </location>
</feature>
<dbReference type="PANTHER" id="PTHR30425:SF2">
    <property type="entry name" value="ABC TRANSPORTER PERMEASE PROTEIN YQGH-RELATED"/>
    <property type="match status" value="1"/>
</dbReference>
<evidence type="ECO:0000256" key="6">
    <source>
        <dbReference type="ARBA" id="ARBA00022989"/>
    </source>
</evidence>
<evidence type="ECO:0000256" key="2">
    <source>
        <dbReference type="ARBA" id="ARBA00007069"/>
    </source>
</evidence>
<evidence type="ECO:0000256" key="7">
    <source>
        <dbReference type="ARBA" id="ARBA00023136"/>
    </source>
</evidence>
<reference evidence="11 12" key="1">
    <citation type="journal article" date="2022" name="ISME Commun">
        <title>Vulcanimicrobium alpinus gen. nov. sp. nov., the first cultivated representative of the candidate phylum 'Eremiobacterota', is a metabolically versatile aerobic anoxygenic phototroph.</title>
        <authorList>
            <person name="Yabe S."/>
            <person name="Muto K."/>
            <person name="Abe K."/>
            <person name="Yokota A."/>
            <person name="Staudigel H."/>
            <person name="Tebo B.M."/>
        </authorList>
    </citation>
    <scope>NUCLEOTIDE SEQUENCE [LARGE SCALE GENOMIC DNA]</scope>
    <source>
        <strain evidence="11 12">WC8-2</strain>
    </source>
</reference>
<sequence length="294" mass="31080">MIAEQARRSHRNERIALTALRFSAAFVIAAMGALLLYLSAEGTKTFFVDRFSLLTFLFSPEFSVENNHPGAAVFVVGTLAVTLFAIAVGGPFGVAVGIFLSEIAPYRMTQVLKPAIEVMVGIPSVVYGWLGLTLLVPLIRTHTSSPSGFGLAAAGIVLAIMILPTVITLSEDAFRSLPPALKEGSLALGATRWQTITRVLLPSAASGIAVALILGIARAVGEALAIQMVIGNASQFPQGLFAPTATLTTEIVTDMPGATAGTLLEHALFSMAFLLLLIAMILIVFVRFALRKRT</sequence>
<keyword evidence="4 9" id="KW-1003">Cell membrane</keyword>
<evidence type="ECO:0000259" key="10">
    <source>
        <dbReference type="PROSITE" id="PS50928"/>
    </source>
</evidence>
<evidence type="ECO:0000256" key="8">
    <source>
        <dbReference type="RuleBase" id="RU363032"/>
    </source>
</evidence>
<dbReference type="GO" id="GO:0005886">
    <property type="term" value="C:plasma membrane"/>
    <property type="evidence" value="ECO:0007669"/>
    <property type="project" value="UniProtKB-SubCell"/>
</dbReference>
<comment type="function">
    <text evidence="9">Part of the binding-protein-dependent transport system for phosphate; probably responsible for the translocation of the substrate across the membrane.</text>
</comment>
<comment type="similarity">
    <text evidence="2 9">Belongs to the binding-protein-dependent transport system permease family. CysTW subfamily.</text>
</comment>
<dbReference type="KEGG" id="vab:WPS_22660"/>
<dbReference type="PROSITE" id="PS50928">
    <property type="entry name" value="ABC_TM1"/>
    <property type="match status" value="1"/>
</dbReference>
<feature type="transmembrane region" description="Helical" evidence="8">
    <location>
        <begin position="20"/>
        <end position="40"/>
    </location>
</feature>
<dbReference type="NCBIfam" id="TIGR02138">
    <property type="entry name" value="phosphate_pstC"/>
    <property type="match status" value="1"/>
</dbReference>
<dbReference type="InterPro" id="IPR035906">
    <property type="entry name" value="MetI-like_sf"/>
</dbReference>
<keyword evidence="9" id="KW-0592">Phosphate transport</keyword>
<name>A0AAN2C9W8_UNVUL</name>
<evidence type="ECO:0000256" key="9">
    <source>
        <dbReference type="RuleBase" id="RU363054"/>
    </source>
</evidence>
<keyword evidence="3 8" id="KW-0813">Transport</keyword>
<evidence type="ECO:0000256" key="3">
    <source>
        <dbReference type="ARBA" id="ARBA00022448"/>
    </source>
</evidence>
<organism evidence="11 12">
    <name type="scientific">Vulcanimicrobium alpinum</name>
    <dbReference type="NCBI Taxonomy" id="3016050"/>
    <lineage>
        <taxon>Bacteria</taxon>
        <taxon>Bacillati</taxon>
        <taxon>Vulcanimicrobiota</taxon>
        <taxon>Vulcanimicrobiia</taxon>
        <taxon>Vulcanimicrobiales</taxon>
        <taxon>Vulcanimicrobiaceae</taxon>
        <taxon>Vulcanimicrobium</taxon>
    </lineage>
</organism>
<dbReference type="SUPFAM" id="SSF161098">
    <property type="entry name" value="MetI-like"/>
    <property type="match status" value="1"/>
</dbReference>
<keyword evidence="5 8" id="KW-0812">Transmembrane</keyword>
<dbReference type="RefSeq" id="WP_317994610.1">
    <property type="nucleotide sequence ID" value="NZ_AP025523.1"/>
</dbReference>
<dbReference type="PANTHER" id="PTHR30425">
    <property type="entry name" value="PHOSPHATE TRANSPORT SYSTEM PERMEASE PROTEIN PST"/>
    <property type="match status" value="1"/>
</dbReference>
<dbReference type="InterPro" id="IPR000515">
    <property type="entry name" value="MetI-like"/>
</dbReference>
<dbReference type="EMBL" id="AP025523">
    <property type="protein sequence ID" value="BDE06990.1"/>
    <property type="molecule type" value="Genomic_DNA"/>
</dbReference>
<keyword evidence="12" id="KW-1185">Reference proteome</keyword>
<accession>A0AAN2C9W8</accession>
<feature type="transmembrane region" description="Helical" evidence="8">
    <location>
        <begin position="71"/>
        <end position="100"/>
    </location>
</feature>
<dbReference type="Pfam" id="PF00528">
    <property type="entry name" value="BPD_transp_1"/>
    <property type="match status" value="1"/>
</dbReference>
<feature type="transmembrane region" description="Helical" evidence="8">
    <location>
        <begin position="120"/>
        <end position="139"/>
    </location>
</feature>
<dbReference type="CDD" id="cd06261">
    <property type="entry name" value="TM_PBP2"/>
    <property type="match status" value="1"/>
</dbReference>
<dbReference type="Proteomes" id="UP001317532">
    <property type="component" value="Chromosome"/>
</dbReference>
<dbReference type="Gene3D" id="1.10.3720.10">
    <property type="entry name" value="MetI-like"/>
    <property type="match status" value="1"/>
</dbReference>
<feature type="domain" description="ABC transmembrane type-1" evidence="10">
    <location>
        <begin position="75"/>
        <end position="286"/>
    </location>
</feature>
<evidence type="ECO:0000256" key="1">
    <source>
        <dbReference type="ARBA" id="ARBA00004651"/>
    </source>
</evidence>
<dbReference type="InterPro" id="IPR011864">
    <property type="entry name" value="Phosphate_PstC"/>
</dbReference>
<gene>
    <name evidence="11" type="ORF">WPS_22660</name>
</gene>